<dbReference type="Proteomes" id="UP000694845">
    <property type="component" value="Unplaced"/>
</dbReference>
<dbReference type="AlphaFoldDB" id="A0A8B7Y789"/>
<keyword evidence="2" id="KW-1185">Reference proteome</keyword>
<dbReference type="OMA" id="ECTTAWE"/>
<dbReference type="InterPro" id="IPR012674">
    <property type="entry name" value="Calycin"/>
</dbReference>
<dbReference type="GO" id="GO:0008289">
    <property type="term" value="F:lipid binding"/>
    <property type="evidence" value="ECO:0007669"/>
    <property type="project" value="InterPro"/>
</dbReference>
<protein>
    <submittedName>
        <fullName evidence="3">Uncharacterized protein LOC110977657</fullName>
    </submittedName>
</protein>
<dbReference type="OrthoDB" id="10330828at2759"/>
<dbReference type="RefSeq" id="XP_022087646.1">
    <property type="nucleotide sequence ID" value="XM_022231954.1"/>
</dbReference>
<sequence length="130" mass="13939">MPADFSGTWTNTKMEGWADLLEALKVDKSKVPADLKVTEAITQSGDTITIVTTNNKDPSARKEVTITVGSNFTETLVGQPFECTTAWESDKLVLTGVGGKGKSTRELVGGQMLVTIQIGSAVAKTWFSKQ</sequence>
<accession>A0A8B7Y789</accession>
<dbReference type="InterPro" id="IPR031259">
    <property type="entry name" value="ILBP"/>
</dbReference>
<evidence type="ECO:0000256" key="1">
    <source>
        <dbReference type="ARBA" id="ARBA00008390"/>
    </source>
</evidence>
<dbReference type="CDD" id="cd00742">
    <property type="entry name" value="FABP"/>
    <property type="match status" value="1"/>
</dbReference>
<dbReference type="KEGG" id="aplc:110977657"/>
<name>A0A8B7Y789_ACAPL</name>
<evidence type="ECO:0000313" key="3">
    <source>
        <dbReference type="RefSeq" id="XP_022087646.1"/>
    </source>
</evidence>
<dbReference type="PANTHER" id="PTHR11955">
    <property type="entry name" value="FATTY ACID BINDING PROTEIN"/>
    <property type="match status" value="1"/>
</dbReference>
<evidence type="ECO:0000313" key="2">
    <source>
        <dbReference type="Proteomes" id="UP000694845"/>
    </source>
</evidence>
<dbReference type="GeneID" id="110977657"/>
<proteinExistence type="inferred from homology"/>
<dbReference type="SUPFAM" id="SSF50814">
    <property type="entry name" value="Lipocalins"/>
    <property type="match status" value="1"/>
</dbReference>
<dbReference type="Gene3D" id="2.40.128.20">
    <property type="match status" value="1"/>
</dbReference>
<gene>
    <name evidence="3" type="primary">LOC110977657</name>
</gene>
<comment type="similarity">
    <text evidence="1">Belongs to the calycin superfamily. Fatty-acid binding protein (FABP) family.</text>
</comment>
<organism evidence="2 3">
    <name type="scientific">Acanthaster planci</name>
    <name type="common">Crown-of-thorns starfish</name>
    <dbReference type="NCBI Taxonomy" id="133434"/>
    <lineage>
        <taxon>Eukaryota</taxon>
        <taxon>Metazoa</taxon>
        <taxon>Echinodermata</taxon>
        <taxon>Eleutherozoa</taxon>
        <taxon>Asterozoa</taxon>
        <taxon>Asteroidea</taxon>
        <taxon>Valvatacea</taxon>
        <taxon>Valvatida</taxon>
        <taxon>Acanthasteridae</taxon>
        <taxon>Acanthaster</taxon>
    </lineage>
</organism>
<reference evidence="3" key="1">
    <citation type="submission" date="2025-08" db="UniProtKB">
        <authorList>
            <consortium name="RefSeq"/>
        </authorList>
    </citation>
    <scope>IDENTIFICATION</scope>
</reference>